<proteinExistence type="predicted"/>
<keyword evidence="1" id="KW-1133">Transmembrane helix</keyword>
<accession>A0A918XYH4</accession>
<feature type="transmembrane region" description="Helical" evidence="1">
    <location>
        <begin position="70"/>
        <end position="88"/>
    </location>
</feature>
<feature type="chain" id="PRO_5037471581" description="Glycine zipper 2TM domain-containing protein" evidence="2">
    <location>
        <begin position="25"/>
        <end position="100"/>
    </location>
</feature>
<keyword evidence="1" id="KW-0812">Transmembrane</keyword>
<name>A0A918XYH4_9PROT</name>
<protein>
    <recommendedName>
        <fullName evidence="5">Glycine zipper 2TM domain-containing protein</fullName>
    </recommendedName>
</protein>
<evidence type="ECO:0000256" key="1">
    <source>
        <dbReference type="SAM" id="Phobius"/>
    </source>
</evidence>
<keyword evidence="1" id="KW-0472">Membrane</keyword>
<gene>
    <name evidence="3" type="ORF">GCM10017083_53490</name>
</gene>
<evidence type="ECO:0000313" key="4">
    <source>
        <dbReference type="Proteomes" id="UP000630353"/>
    </source>
</evidence>
<feature type="transmembrane region" description="Helical" evidence="1">
    <location>
        <begin position="40"/>
        <end position="63"/>
    </location>
</feature>
<evidence type="ECO:0008006" key="5">
    <source>
        <dbReference type="Google" id="ProtNLM"/>
    </source>
</evidence>
<evidence type="ECO:0000256" key="2">
    <source>
        <dbReference type="SAM" id="SignalP"/>
    </source>
</evidence>
<dbReference type="EMBL" id="BMZS01000016">
    <property type="protein sequence ID" value="GHD63358.1"/>
    <property type="molecule type" value="Genomic_DNA"/>
</dbReference>
<dbReference type="RefSeq" id="WP_189995543.1">
    <property type="nucleotide sequence ID" value="NZ_BMZS01000016.1"/>
</dbReference>
<keyword evidence="2" id="KW-0732">Signal</keyword>
<reference evidence="3" key="1">
    <citation type="journal article" date="2014" name="Int. J. Syst. Evol. Microbiol.">
        <title>Complete genome sequence of Corynebacterium casei LMG S-19264T (=DSM 44701T), isolated from a smear-ripened cheese.</title>
        <authorList>
            <consortium name="US DOE Joint Genome Institute (JGI-PGF)"/>
            <person name="Walter F."/>
            <person name="Albersmeier A."/>
            <person name="Kalinowski J."/>
            <person name="Ruckert C."/>
        </authorList>
    </citation>
    <scope>NUCLEOTIDE SEQUENCE</scope>
    <source>
        <strain evidence="3">KCTC 42651</strain>
    </source>
</reference>
<sequence>MLNLLRVSLVAISLVIAGAVPAVAQQAAPAPAPAPTEQAATFAVTADQIAAIAVGAFAGAVLLDILGGGGMANLTGAVLGGIVGYWIYTQPAPGTAPQGS</sequence>
<reference evidence="3" key="2">
    <citation type="submission" date="2020-09" db="EMBL/GenBank/DDBJ databases">
        <authorList>
            <person name="Sun Q."/>
            <person name="Kim S."/>
        </authorList>
    </citation>
    <scope>NUCLEOTIDE SEQUENCE</scope>
    <source>
        <strain evidence="3">KCTC 42651</strain>
    </source>
</reference>
<organism evidence="3 4">
    <name type="scientific">Thalassobaculum fulvum</name>
    <dbReference type="NCBI Taxonomy" id="1633335"/>
    <lineage>
        <taxon>Bacteria</taxon>
        <taxon>Pseudomonadati</taxon>
        <taxon>Pseudomonadota</taxon>
        <taxon>Alphaproteobacteria</taxon>
        <taxon>Rhodospirillales</taxon>
        <taxon>Thalassobaculaceae</taxon>
        <taxon>Thalassobaculum</taxon>
    </lineage>
</organism>
<dbReference type="Proteomes" id="UP000630353">
    <property type="component" value="Unassembled WGS sequence"/>
</dbReference>
<dbReference type="AlphaFoldDB" id="A0A918XYH4"/>
<evidence type="ECO:0000313" key="3">
    <source>
        <dbReference type="EMBL" id="GHD63358.1"/>
    </source>
</evidence>
<feature type="signal peptide" evidence="2">
    <location>
        <begin position="1"/>
        <end position="24"/>
    </location>
</feature>
<keyword evidence="4" id="KW-1185">Reference proteome</keyword>
<comment type="caution">
    <text evidence="3">The sequence shown here is derived from an EMBL/GenBank/DDBJ whole genome shotgun (WGS) entry which is preliminary data.</text>
</comment>